<dbReference type="InterPro" id="IPR036175">
    <property type="entry name" value="Sec23/24_helical_dom_sf"/>
</dbReference>
<accession>A0ABR4QAK7</accession>
<evidence type="ECO:0000259" key="12">
    <source>
        <dbReference type="Pfam" id="PF08033"/>
    </source>
</evidence>
<sequence length="1027" mass="112579">MTLDTKARPNCVAPKASSFDENLRQAEMLPPMPPMQQQPQLQSNQSSHPGYLYTQPTPESMLTPKIHSTNGPPVPPVPFENRDEAALANQVRALNLAHSGNTYSGSYAAPLQQNLMNNYPTPLTYTNNLQSTPPSMAGPPSTTPTVMANSPLMPPTASVQAHYPAPQYDQQMQPTPMQPQALYRGGYPPVGMMPPTPPAPQPAMPQKMQSARAMADSMPNAIEVIENDRAQRGAASGVIFQTSTTGVAPPLSTTDFVCRDEGNCNPRFVRSSLYNVPTTADLQKQVGLPFVLSIQPFARLHPDDQPLVLTDMGPQGPVRCSRCKAYMCPFFVFIDGGRRFQCSLCGASTTVAQEYFAHLDHTGHRIDAFQRPELCLGSYEVVATAEYCRDNTLPLPPVYIFLLDVSATSVRSGLVNLFCSRFITDILPHLPRDKQDIATGAASANSPTPILIGFITYDSQLHFYNLVRVNPTETNSATLPKAHMSVVADTADVFVPSLEGFLVEPSAAALTYLLSTIPGQFAQLQNAAASANLPTPEPILGPAVQAGLEVLKAANRCGKLFIMHSSLPTADAPGKLKFREDKHLIGTDKEKTLLQPATDYYTKLGKECVEAGASVDLFLFPNSFIDVATISEVPKLTSGNLFKYSYFQADLQGDQFIVDLRNAVALPEAFNAVMRVRTSTGTRPFETLGNVNLPNTTDVEFAALDANQTVTCEIKYDDKLSENDFVFIQVAVLYTSVGGHRRLRIHNLSLSTSSTPADVFRLADLDTLLTWHARLAVQRAPVSRSPSTPLTEITSAVATALAGYRHLCTNSGGSGLGGVGSSPGELVLPETIKLMPLYAQCLVKTDAIRSAKNTSIDDRAHLLFLLNAMSPKATNNFIYPRIHPLHEVDPETAGNELPTPIRCSYERLDPEGVYFVENGVYAFLWCGLQVNPVWIQRVFGVTDVHVLQPEKATLTELDNPLSKCICRMVLPVLSQFTHFPRLRVIRQNELSESWIRRLMYEDRDDCGNATYVEYLCHVHKEVRALLK</sequence>
<feature type="region of interest" description="Disordered" evidence="7">
    <location>
        <begin position="1"/>
        <end position="21"/>
    </location>
</feature>
<evidence type="ECO:0000256" key="5">
    <source>
        <dbReference type="ARBA" id="ARBA00022927"/>
    </source>
</evidence>
<name>A0ABR4QAK7_9CEST</name>
<dbReference type="Pfam" id="PF00626">
    <property type="entry name" value="Gelsolin"/>
    <property type="match status" value="1"/>
</dbReference>
<comment type="caution">
    <text evidence="13">The sequence shown here is derived from an EMBL/GenBank/DDBJ whole genome shotgun (WGS) entry which is preliminary data.</text>
</comment>
<evidence type="ECO:0000256" key="4">
    <source>
        <dbReference type="ARBA" id="ARBA00022448"/>
    </source>
</evidence>
<evidence type="ECO:0000256" key="7">
    <source>
        <dbReference type="SAM" id="MobiDB-lite"/>
    </source>
</evidence>
<dbReference type="InterPro" id="IPR006896">
    <property type="entry name" value="Sec23/24_trunk_dom"/>
</dbReference>
<dbReference type="SUPFAM" id="SSF81995">
    <property type="entry name" value="beta-sandwich domain of Sec23/24"/>
    <property type="match status" value="1"/>
</dbReference>
<dbReference type="Pfam" id="PF04811">
    <property type="entry name" value="Sec23_trunk"/>
    <property type="match status" value="1"/>
</dbReference>
<evidence type="ECO:0000256" key="2">
    <source>
        <dbReference type="ARBA" id="ARBA00004397"/>
    </source>
</evidence>
<dbReference type="Gene3D" id="2.60.40.1670">
    <property type="entry name" value="beta-sandwich domain of Sec23/24"/>
    <property type="match status" value="1"/>
</dbReference>
<dbReference type="Pfam" id="PF08033">
    <property type="entry name" value="Sec23_BS"/>
    <property type="match status" value="1"/>
</dbReference>
<feature type="domain" description="Sec23/Sec24 trunk" evidence="10">
    <location>
        <begin position="394"/>
        <end position="663"/>
    </location>
</feature>
<evidence type="ECO:0000259" key="9">
    <source>
        <dbReference type="Pfam" id="PF04810"/>
    </source>
</evidence>
<evidence type="ECO:0000259" key="11">
    <source>
        <dbReference type="Pfam" id="PF04815"/>
    </source>
</evidence>
<dbReference type="InterPro" id="IPR029006">
    <property type="entry name" value="ADF-H/Gelsolin-like_dom_sf"/>
</dbReference>
<evidence type="ECO:0000313" key="14">
    <source>
        <dbReference type="Proteomes" id="UP001651158"/>
    </source>
</evidence>
<dbReference type="SUPFAM" id="SSF81811">
    <property type="entry name" value="Helical domain of Sec23/24"/>
    <property type="match status" value="1"/>
</dbReference>
<dbReference type="PANTHER" id="PTHR13803">
    <property type="entry name" value="SEC24-RELATED PROTEIN"/>
    <property type="match status" value="1"/>
</dbReference>
<keyword evidence="5" id="KW-0653">Protein transport</keyword>
<dbReference type="InterPro" id="IPR036465">
    <property type="entry name" value="vWFA_dom_sf"/>
</dbReference>
<dbReference type="Gene3D" id="2.30.30.380">
    <property type="entry name" value="Zn-finger domain of Sec23/24"/>
    <property type="match status" value="1"/>
</dbReference>
<dbReference type="InterPro" id="IPR036180">
    <property type="entry name" value="Gelsolin-like_dom_sf"/>
</dbReference>
<dbReference type="SUPFAM" id="SSF53300">
    <property type="entry name" value="vWA-like"/>
    <property type="match status" value="1"/>
</dbReference>
<feature type="domain" description="Sec23/Sec24 helical" evidence="11">
    <location>
        <begin position="764"/>
        <end position="873"/>
    </location>
</feature>
<keyword evidence="6" id="KW-0968">Cytoplasmic vesicle</keyword>
<dbReference type="InterPro" id="IPR006900">
    <property type="entry name" value="Sec23/24_helical_dom"/>
</dbReference>
<dbReference type="InterPro" id="IPR012990">
    <property type="entry name" value="Beta-sandwich_Sec23_24"/>
</dbReference>
<dbReference type="Pfam" id="PF04815">
    <property type="entry name" value="Sec23_helical"/>
    <property type="match status" value="1"/>
</dbReference>
<dbReference type="InterPro" id="IPR050550">
    <property type="entry name" value="SEC23_SEC24_subfamily"/>
</dbReference>
<keyword evidence="14" id="KW-1185">Reference proteome</keyword>
<dbReference type="EMBL" id="JAKROA010000005">
    <property type="protein sequence ID" value="KAL5106577.1"/>
    <property type="molecule type" value="Genomic_DNA"/>
</dbReference>
<reference evidence="13 14" key="1">
    <citation type="journal article" date="2022" name="Front. Cell. Infect. Microbiol.">
        <title>The Genomes of Two Strains of Taenia crassiceps the Animal Model for the Study of Human Cysticercosis.</title>
        <authorList>
            <person name="Bobes R.J."/>
            <person name="Estrada K."/>
            <person name="Rios-Valencia D.G."/>
            <person name="Calderon-Gallegos A."/>
            <person name="de la Torre P."/>
            <person name="Carrero J.C."/>
            <person name="Sanchez-Flores A."/>
            <person name="Laclette J.P."/>
        </authorList>
    </citation>
    <scope>NUCLEOTIDE SEQUENCE [LARGE SCALE GENOMIC DNA]</scope>
    <source>
        <strain evidence="13">WFUcys</strain>
    </source>
</reference>
<proteinExistence type="inferred from homology"/>
<dbReference type="Pfam" id="PF04810">
    <property type="entry name" value="zf-Sec23_Sec24"/>
    <property type="match status" value="1"/>
</dbReference>
<evidence type="ECO:0000256" key="6">
    <source>
        <dbReference type="ARBA" id="ARBA00023329"/>
    </source>
</evidence>
<gene>
    <name evidence="13" type="ORF">TcWFU_001322</name>
</gene>
<keyword evidence="4" id="KW-0813">Transport</keyword>
<dbReference type="Gene3D" id="3.40.20.10">
    <property type="entry name" value="Severin"/>
    <property type="match status" value="1"/>
</dbReference>
<evidence type="ECO:0000259" key="10">
    <source>
        <dbReference type="Pfam" id="PF04811"/>
    </source>
</evidence>
<feature type="domain" description="Sec23/Sec24 beta-sandwich" evidence="12">
    <location>
        <begin position="669"/>
        <end position="752"/>
    </location>
</feature>
<dbReference type="PANTHER" id="PTHR13803:SF4">
    <property type="entry name" value="SECRETORY 24CD, ISOFORM C"/>
    <property type="match status" value="1"/>
</dbReference>
<evidence type="ECO:0000256" key="1">
    <source>
        <dbReference type="ARBA" id="ARBA00004299"/>
    </source>
</evidence>
<protein>
    <submittedName>
        <fullName evidence="13">Protein transport protein Sec24C</fullName>
    </submittedName>
</protein>
<feature type="domain" description="Zinc finger Sec23/Sec24-type" evidence="9">
    <location>
        <begin position="317"/>
        <end position="355"/>
    </location>
</feature>
<comment type="similarity">
    <text evidence="3">Belongs to the SEC23/SEC24 family. SEC24 subfamily.</text>
</comment>
<evidence type="ECO:0000313" key="13">
    <source>
        <dbReference type="EMBL" id="KAL5106577.1"/>
    </source>
</evidence>
<feature type="domain" description="Gelsolin-like" evidence="8">
    <location>
        <begin position="895"/>
        <end position="968"/>
    </location>
</feature>
<comment type="subcellular location">
    <subcellularLocation>
        <location evidence="1">Cytoplasmic vesicle</location>
        <location evidence="1">COPII-coated vesicle membrane</location>
        <topology evidence="1">Peripheral membrane protein</topology>
        <orientation evidence="1">Cytoplasmic side</orientation>
    </subcellularLocation>
    <subcellularLocation>
        <location evidence="2">Endoplasmic reticulum membrane</location>
        <topology evidence="2">Peripheral membrane protein</topology>
        <orientation evidence="2">Cytoplasmic side</orientation>
    </subcellularLocation>
</comment>
<evidence type="ECO:0000259" key="8">
    <source>
        <dbReference type="Pfam" id="PF00626"/>
    </source>
</evidence>
<dbReference type="SUPFAM" id="SSF82919">
    <property type="entry name" value="Zn-finger domain of Sec23/24"/>
    <property type="match status" value="1"/>
</dbReference>
<dbReference type="InterPro" id="IPR036174">
    <property type="entry name" value="Znf_Sec23_Sec24_sf"/>
</dbReference>
<dbReference type="SUPFAM" id="SSF82754">
    <property type="entry name" value="C-terminal, gelsolin-like domain of Sec23/24"/>
    <property type="match status" value="1"/>
</dbReference>
<organism evidence="13 14">
    <name type="scientific">Taenia crassiceps</name>
    <dbReference type="NCBI Taxonomy" id="6207"/>
    <lineage>
        <taxon>Eukaryota</taxon>
        <taxon>Metazoa</taxon>
        <taxon>Spiralia</taxon>
        <taxon>Lophotrochozoa</taxon>
        <taxon>Platyhelminthes</taxon>
        <taxon>Cestoda</taxon>
        <taxon>Eucestoda</taxon>
        <taxon>Cyclophyllidea</taxon>
        <taxon>Taeniidae</taxon>
        <taxon>Taenia</taxon>
    </lineage>
</organism>
<dbReference type="Gene3D" id="3.40.50.410">
    <property type="entry name" value="von Willebrand factor, type A domain"/>
    <property type="match status" value="1"/>
</dbReference>
<dbReference type="InterPro" id="IPR006895">
    <property type="entry name" value="Znf_Sec23_Sec24"/>
</dbReference>
<dbReference type="Gene3D" id="1.20.120.730">
    <property type="entry name" value="Sec23/Sec24 helical domain"/>
    <property type="match status" value="1"/>
</dbReference>
<dbReference type="InterPro" id="IPR007123">
    <property type="entry name" value="Gelsolin-like_dom"/>
</dbReference>
<evidence type="ECO:0000256" key="3">
    <source>
        <dbReference type="ARBA" id="ARBA00008334"/>
    </source>
</evidence>
<dbReference type="Proteomes" id="UP001651158">
    <property type="component" value="Unassembled WGS sequence"/>
</dbReference>